<dbReference type="AlphaFoldDB" id="A0A7S1KIB7"/>
<dbReference type="EMBL" id="HBGB01049533">
    <property type="protein sequence ID" value="CAD9073976.1"/>
    <property type="molecule type" value="Transcribed_RNA"/>
</dbReference>
<protein>
    <submittedName>
        <fullName evidence="2">Uncharacterized protein</fullName>
    </submittedName>
</protein>
<organism evidence="2">
    <name type="scientific">Vitrella brassicaformis</name>
    <dbReference type="NCBI Taxonomy" id="1169539"/>
    <lineage>
        <taxon>Eukaryota</taxon>
        <taxon>Sar</taxon>
        <taxon>Alveolata</taxon>
        <taxon>Colpodellida</taxon>
        <taxon>Vitrellaceae</taxon>
        <taxon>Vitrella</taxon>
    </lineage>
</organism>
<keyword evidence="1" id="KW-0472">Membrane</keyword>
<sequence length="147" mass="16190">MSWWLCLVTSHLSQPYLFDLSASRKTPMLERKGSESAAVRHTHESRTVMCGVALQCFHVQGTRAGGNRGGRLAVWHHVRRAAGVPGRHGGQERSGGLDASHDGASEWMAMGVLCGWLMALCTYVSLTASFYPFPALPAFNHRTWIHT</sequence>
<evidence type="ECO:0000256" key="1">
    <source>
        <dbReference type="SAM" id="Phobius"/>
    </source>
</evidence>
<evidence type="ECO:0000313" key="2">
    <source>
        <dbReference type="EMBL" id="CAD9073976.1"/>
    </source>
</evidence>
<reference evidence="2" key="1">
    <citation type="submission" date="2021-01" db="EMBL/GenBank/DDBJ databases">
        <authorList>
            <person name="Corre E."/>
            <person name="Pelletier E."/>
            <person name="Niang G."/>
            <person name="Scheremetjew M."/>
            <person name="Finn R."/>
            <person name="Kale V."/>
            <person name="Holt S."/>
            <person name="Cochrane G."/>
            <person name="Meng A."/>
            <person name="Brown T."/>
            <person name="Cohen L."/>
        </authorList>
    </citation>
    <scope>NUCLEOTIDE SEQUENCE</scope>
    <source>
        <strain evidence="2">CCMP3346</strain>
    </source>
</reference>
<feature type="transmembrane region" description="Helical" evidence="1">
    <location>
        <begin position="107"/>
        <end position="133"/>
    </location>
</feature>
<accession>A0A7S1KIB7</accession>
<keyword evidence="1" id="KW-0812">Transmembrane</keyword>
<proteinExistence type="predicted"/>
<keyword evidence="1" id="KW-1133">Transmembrane helix</keyword>
<name>A0A7S1KIB7_9ALVE</name>
<gene>
    <name evidence="2" type="ORF">VBRA1451_LOCUS29060</name>
</gene>